<evidence type="ECO:0000256" key="8">
    <source>
        <dbReference type="ARBA" id="ARBA00023195"/>
    </source>
</evidence>
<feature type="domain" description="Core-binding (CB)" evidence="11">
    <location>
        <begin position="72"/>
        <end position="159"/>
    </location>
</feature>
<accession>A0A2P1JR65</accession>
<dbReference type="EMBL" id="MH001449">
    <property type="protein sequence ID" value="AVO21646.1"/>
    <property type="molecule type" value="Genomic_DNA"/>
</dbReference>
<name>A0A2P1JR65_9CAUD</name>
<dbReference type="GO" id="GO:0016787">
    <property type="term" value="F:hydrolase activity"/>
    <property type="evidence" value="ECO:0007669"/>
    <property type="project" value="UniProtKB-KW"/>
</dbReference>
<evidence type="ECO:0000259" key="11">
    <source>
        <dbReference type="PROSITE" id="PS51900"/>
    </source>
</evidence>
<proteinExistence type="inferred from homology"/>
<evidence type="ECO:0000259" key="10">
    <source>
        <dbReference type="PROSITE" id="PS51898"/>
    </source>
</evidence>
<dbReference type="Proteomes" id="UP000241634">
    <property type="component" value="Segment"/>
</dbReference>
<dbReference type="GO" id="GO:0015074">
    <property type="term" value="P:DNA integration"/>
    <property type="evidence" value="ECO:0007669"/>
    <property type="project" value="UniProtKB-KW"/>
</dbReference>
<dbReference type="GO" id="GO:0006310">
    <property type="term" value="P:DNA recombination"/>
    <property type="evidence" value="ECO:0007669"/>
    <property type="project" value="UniProtKB-KW"/>
</dbReference>
<dbReference type="InterPro" id="IPR004107">
    <property type="entry name" value="Integrase_SAM-like_N"/>
</dbReference>
<reference evidence="13" key="1">
    <citation type="submission" date="2018-02" db="EMBL/GenBank/DDBJ databases">
        <authorList>
            <person name="Cohen D.B."/>
            <person name="Kent A.D."/>
        </authorList>
    </citation>
    <scope>NUCLEOTIDE SEQUENCE [LARGE SCALE GENOMIC DNA]</scope>
</reference>
<dbReference type="GO" id="GO:0075713">
    <property type="term" value="P:establishment of integrated proviral latency"/>
    <property type="evidence" value="ECO:0007669"/>
    <property type="project" value="UniProtKB-KW"/>
</dbReference>
<gene>
    <name evidence="12" type="primary">41</name>
    <name evidence="12" type="ORF">SEA_MOOMOO_41</name>
</gene>
<dbReference type="GO" id="GO:0016740">
    <property type="term" value="F:transferase activity"/>
    <property type="evidence" value="ECO:0007669"/>
    <property type="project" value="UniProtKB-KW"/>
</dbReference>
<comment type="similarity">
    <text evidence="1">Belongs to the 'phage' integrase family.</text>
</comment>
<keyword evidence="4" id="KW-0378">Hydrolase</keyword>
<evidence type="ECO:0000256" key="1">
    <source>
        <dbReference type="ARBA" id="ARBA00008857"/>
    </source>
</evidence>
<dbReference type="CDD" id="cd01189">
    <property type="entry name" value="INT_ICEBs1_C_like"/>
    <property type="match status" value="1"/>
</dbReference>
<dbReference type="Pfam" id="PF00589">
    <property type="entry name" value="Phage_integrase"/>
    <property type="match status" value="1"/>
</dbReference>
<sequence length="373" mass="41557">MASVRERARKDGTTAYLVSYRFGGRGSAQGALTFDDRKAAEAFVAAVNAHGAARALEMHGIDPTPRGTKSELTVAEWVRHHIDHLTGVEQYTLDKYEQYLANDITPHLGDIPLSKLSEDDIARWVKVMETTGGRGGDGHSPKTLRNKYGFLSGALNAAIPRYLTANPAAGRRLPRGDADDANDEIRMLTHAEFDRLYDAVTPHWRPMLQFMVMTGLRWGEVSALQPRHVDVETSTIKVRQAWKYSSAGYVLGPPKTKRSRRTVDVPARLLERLDLSNEFVFVNTDGGPVRYPGFLRRVWNPAVKRAGLDPRPTPHDLRHTYASWQLTGGTPVTIVSRQLGHESIQITVDTYTDVDRTSSRVAAEFMDGLLRDA</sequence>
<evidence type="ECO:0000256" key="9">
    <source>
        <dbReference type="PROSITE-ProRule" id="PRU01248"/>
    </source>
</evidence>
<dbReference type="KEGG" id="vg:60335226"/>
<keyword evidence="3" id="KW-0808">Transferase</keyword>
<keyword evidence="13" id="KW-1185">Reference proteome</keyword>
<dbReference type="InterPro" id="IPR044068">
    <property type="entry name" value="CB"/>
</dbReference>
<evidence type="ECO:0000256" key="4">
    <source>
        <dbReference type="ARBA" id="ARBA00022801"/>
    </source>
</evidence>
<dbReference type="Gene3D" id="1.10.150.130">
    <property type="match status" value="1"/>
</dbReference>
<dbReference type="InterPro" id="IPR011010">
    <property type="entry name" value="DNA_brk_join_enz"/>
</dbReference>
<dbReference type="GO" id="GO:0044826">
    <property type="term" value="P:viral genome integration into host DNA"/>
    <property type="evidence" value="ECO:0007669"/>
    <property type="project" value="UniProtKB-KW"/>
</dbReference>
<dbReference type="PROSITE" id="PS51898">
    <property type="entry name" value="TYR_RECOMBINASE"/>
    <property type="match status" value="1"/>
</dbReference>
<evidence type="ECO:0000313" key="13">
    <source>
        <dbReference type="Proteomes" id="UP000241634"/>
    </source>
</evidence>
<dbReference type="InterPro" id="IPR013762">
    <property type="entry name" value="Integrase-like_cat_sf"/>
</dbReference>
<evidence type="ECO:0000256" key="7">
    <source>
        <dbReference type="ARBA" id="ARBA00023172"/>
    </source>
</evidence>
<organism evidence="12 13">
    <name type="scientific">Mycobacterium phage MooMoo</name>
    <dbReference type="NCBI Taxonomy" id="2108127"/>
    <lineage>
        <taxon>Viruses</taxon>
        <taxon>Duplodnaviria</taxon>
        <taxon>Heunggongvirae</taxon>
        <taxon>Uroviricota</taxon>
        <taxon>Caudoviricetes</taxon>
        <taxon>Gracegardnervirinae</taxon>
        <taxon>Moomoovirus</taxon>
        <taxon>Moomoovirus moomoo</taxon>
    </lineage>
</organism>
<keyword evidence="5" id="KW-0229">DNA integration</keyword>
<protein>
    <recommendedName>
        <fullName evidence="2">Integrase</fullName>
    </recommendedName>
</protein>
<dbReference type="PANTHER" id="PTHR30349:SF64">
    <property type="entry name" value="PROPHAGE INTEGRASE INTD-RELATED"/>
    <property type="match status" value="1"/>
</dbReference>
<dbReference type="PANTHER" id="PTHR30349">
    <property type="entry name" value="PHAGE INTEGRASE-RELATED"/>
    <property type="match status" value="1"/>
</dbReference>
<dbReference type="PROSITE" id="PS51900">
    <property type="entry name" value="CB"/>
    <property type="match status" value="1"/>
</dbReference>
<keyword evidence="7" id="KW-0233">DNA recombination</keyword>
<feature type="domain" description="Tyr recombinase" evidence="10">
    <location>
        <begin position="183"/>
        <end position="366"/>
    </location>
</feature>
<dbReference type="InterPro" id="IPR050090">
    <property type="entry name" value="Tyrosine_recombinase_XerCD"/>
</dbReference>
<evidence type="ECO:0000256" key="2">
    <source>
        <dbReference type="ARBA" id="ARBA00016082"/>
    </source>
</evidence>
<evidence type="ECO:0000313" key="12">
    <source>
        <dbReference type="EMBL" id="AVO21646.1"/>
    </source>
</evidence>
<keyword evidence="8" id="KW-1179">Viral genome integration</keyword>
<evidence type="ECO:0000256" key="5">
    <source>
        <dbReference type="ARBA" id="ARBA00022908"/>
    </source>
</evidence>
<dbReference type="SUPFAM" id="SSF56349">
    <property type="entry name" value="DNA breaking-rejoining enzymes"/>
    <property type="match status" value="1"/>
</dbReference>
<keyword evidence="8" id="KW-1160">Virus entry into host cell</keyword>
<keyword evidence="6 9" id="KW-0238">DNA-binding</keyword>
<dbReference type="InterPro" id="IPR010998">
    <property type="entry name" value="Integrase_recombinase_N"/>
</dbReference>
<evidence type="ECO:0000256" key="6">
    <source>
        <dbReference type="ARBA" id="ARBA00023125"/>
    </source>
</evidence>
<dbReference type="Gene3D" id="1.10.443.10">
    <property type="entry name" value="Intergrase catalytic core"/>
    <property type="match status" value="1"/>
</dbReference>
<evidence type="ECO:0000256" key="3">
    <source>
        <dbReference type="ARBA" id="ARBA00022679"/>
    </source>
</evidence>
<dbReference type="Pfam" id="PF14659">
    <property type="entry name" value="Phage_int_SAM_3"/>
    <property type="match status" value="1"/>
</dbReference>
<dbReference type="GeneID" id="60335226"/>
<dbReference type="GO" id="GO:0003677">
    <property type="term" value="F:DNA binding"/>
    <property type="evidence" value="ECO:0007669"/>
    <property type="project" value="UniProtKB-UniRule"/>
</dbReference>
<dbReference type="InterPro" id="IPR002104">
    <property type="entry name" value="Integrase_catalytic"/>
</dbReference>
<dbReference type="RefSeq" id="YP_009963642.1">
    <property type="nucleotide sequence ID" value="NC_051721.1"/>
</dbReference>